<organism evidence="10 11">
    <name type="scientific">Koribacter versatilis (strain Ellin345)</name>
    <dbReference type="NCBI Taxonomy" id="204669"/>
    <lineage>
        <taxon>Bacteria</taxon>
        <taxon>Pseudomonadati</taxon>
        <taxon>Acidobacteriota</taxon>
        <taxon>Terriglobia</taxon>
        <taxon>Terriglobales</taxon>
        <taxon>Candidatus Korobacteraceae</taxon>
        <taxon>Candidatus Korobacter</taxon>
    </lineage>
</organism>
<accession>Q1ITC2</accession>
<dbReference type="SUPFAM" id="SSF102114">
    <property type="entry name" value="Radical SAM enzymes"/>
    <property type="match status" value="1"/>
</dbReference>
<dbReference type="SMART" id="SM00729">
    <property type="entry name" value="Elp3"/>
    <property type="match status" value="1"/>
</dbReference>
<comment type="cofactor">
    <cofactor evidence="1">
        <name>[4Fe-4S] cluster</name>
        <dbReference type="ChEBI" id="CHEBI:49883"/>
    </cofactor>
</comment>
<dbReference type="EMBL" id="CP000360">
    <property type="protein sequence ID" value="ABF39878.1"/>
    <property type="molecule type" value="Genomic_DNA"/>
</dbReference>
<dbReference type="GO" id="GO:0046872">
    <property type="term" value="F:metal ion binding"/>
    <property type="evidence" value="ECO:0007669"/>
    <property type="project" value="UniProtKB-KW"/>
</dbReference>
<dbReference type="SFLD" id="SFLDG01123">
    <property type="entry name" value="methyltransferase_(Class_B)"/>
    <property type="match status" value="1"/>
</dbReference>
<evidence type="ECO:0000313" key="10">
    <source>
        <dbReference type="EMBL" id="ABF39878.1"/>
    </source>
</evidence>
<feature type="domain" description="Radical SAM core" evidence="9">
    <location>
        <begin position="200"/>
        <end position="434"/>
    </location>
</feature>
<feature type="domain" description="B12-binding" evidence="8">
    <location>
        <begin position="13"/>
        <end position="151"/>
    </location>
</feature>
<keyword evidence="2" id="KW-0489">Methyltransferase</keyword>
<keyword evidence="5" id="KW-0479">Metal-binding</keyword>
<dbReference type="EnsemblBacteria" id="ABF39878">
    <property type="protein sequence ID" value="ABF39878"/>
    <property type="gene ID" value="Acid345_0875"/>
</dbReference>
<dbReference type="CDD" id="cd01335">
    <property type="entry name" value="Radical_SAM"/>
    <property type="match status" value="1"/>
</dbReference>
<gene>
    <name evidence="10" type="ordered locus">Acid345_0875</name>
</gene>
<dbReference type="Gene3D" id="3.80.30.20">
    <property type="entry name" value="tm_1862 like domain"/>
    <property type="match status" value="1"/>
</dbReference>
<evidence type="ECO:0000259" key="9">
    <source>
        <dbReference type="PROSITE" id="PS51918"/>
    </source>
</evidence>
<dbReference type="InterPro" id="IPR007197">
    <property type="entry name" value="rSAM"/>
</dbReference>
<evidence type="ECO:0000256" key="6">
    <source>
        <dbReference type="ARBA" id="ARBA00023004"/>
    </source>
</evidence>
<keyword evidence="11" id="KW-1185">Reference proteome</keyword>
<keyword evidence="6" id="KW-0408">Iron</keyword>
<evidence type="ECO:0000259" key="8">
    <source>
        <dbReference type="PROSITE" id="PS51332"/>
    </source>
</evidence>
<dbReference type="GO" id="GO:0003824">
    <property type="term" value="F:catalytic activity"/>
    <property type="evidence" value="ECO:0007669"/>
    <property type="project" value="InterPro"/>
</dbReference>
<evidence type="ECO:0000256" key="4">
    <source>
        <dbReference type="ARBA" id="ARBA00022691"/>
    </source>
</evidence>
<evidence type="ECO:0000313" key="11">
    <source>
        <dbReference type="Proteomes" id="UP000002432"/>
    </source>
</evidence>
<dbReference type="PANTHER" id="PTHR43409:SF7">
    <property type="entry name" value="BLL1977 PROTEIN"/>
    <property type="match status" value="1"/>
</dbReference>
<protein>
    <submittedName>
        <fullName evidence="10">Fe-S protein, radical SAM family</fullName>
    </submittedName>
</protein>
<dbReference type="InterPro" id="IPR006158">
    <property type="entry name" value="Cobalamin-bd"/>
</dbReference>
<dbReference type="InterPro" id="IPR006638">
    <property type="entry name" value="Elp3/MiaA/NifB-like_rSAM"/>
</dbReference>
<dbReference type="SFLD" id="SFLDS00029">
    <property type="entry name" value="Radical_SAM"/>
    <property type="match status" value="1"/>
</dbReference>
<evidence type="ECO:0000256" key="2">
    <source>
        <dbReference type="ARBA" id="ARBA00022603"/>
    </source>
</evidence>
<evidence type="ECO:0000256" key="3">
    <source>
        <dbReference type="ARBA" id="ARBA00022679"/>
    </source>
</evidence>
<dbReference type="InterPro" id="IPR051198">
    <property type="entry name" value="BchE-like"/>
</dbReference>
<evidence type="ECO:0000256" key="7">
    <source>
        <dbReference type="ARBA" id="ARBA00023014"/>
    </source>
</evidence>
<dbReference type="SFLD" id="SFLDG01082">
    <property type="entry name" value="B12-binding_domain_containing"/>
    <property type="match status" value="1"/>
</dbReference>
<dbReference type="HOGENOM" id="CLU_021572_4_1_0"/>
<dbReference type="InterPro" id="IPR058240">
    <property type="entry name" value="rSAM_sf"/>
</dbReference>
<dbReference type="GO" id="GO:0005829">
    <property type="term" value="C:cytosol"/>
    <property type="evidence" value="ECO:0007669"/>
    <property type="project" value="TreeGrafter"/>
</dbReference>
<name>Q1ITC2_KORVE</name>
<dbReference type="Proteomes" id="UP000002432">
    <property type="component" value="Chromosome"/>
</dbReference>
<dbReference type="InterPro" id="IPR034466">
    <property type="entry name" value="Methyltransferase_Class_B"/>
</dbReference>
<dbReference type="OrthoDB" id="9801659at2"/>
<keyword evidence="3" id="KW-0808">Transferase</keyword>
<dbReference type="PROSITE" id="PS51918">
    <property type="entry name" value="RADICAL_SAM"/>
    <property type="match status" value="1"/>
</dbReference>
<evidence type="ECO:0000256" key="5">
    <source>
        <dbReference type="ARBA" id="ARBA00022723"/>
    </source>
</evidence>
<keyword evidence="4" id="KW-0949">S-adenosyl-L-methionine</keyword>
<dbReference type="GO" id="GO:0051539">
    <property type="term" value="F:4 iron, 4 sulfur cluster binding"/>
    <property type="evidence" value="ECO:0007669"/>
    <property type="project" value="UniProtKB-KW"/>
</dbReference>
<dbReference type="eggNOG" id="COG1032">
    <property type="taxonomic scope" value="Bacteria"/>
</dbReference>
<dbReference type="InterPro" id="IPR023404">
    <property type="entry name" value="rSAM_horseshoe"/>
</dbReference>
<dbReference type="KEGG" id="aba:Acid345_0875"/>
<reference evidence="10 11" key="1">
    <citation type="journal article" date="2009" name="Appl. Environ. Microbiol.">
        <title>Three genomes from the phylum Acidobacteria provide insight into the lifestyles of these microorganisms in soils.</title>
        <authorList>
            <person name="Ward N.L."/>
            <person name="Challacombe J.F."/>
            <person name="Janssen P.H."/>
            <person name="Henrissat B."/>
            <person name="Coutinho P.M."/>
            <person name="Wu M."/>
            <person name="Xie G."/>
            <person name="Haft D.H."/>
            <person name="Sait M."/>
            <person name="Badger J."/>
            <person name="Barabote R.D."/>
            <person name="Bradley B."/>
            <person name="Brettin T.S."/>
            <person name="Brinkac L.M."/>
            <person name="Bruce D."/>
            <person name="Creasy T."/>
            <person name="Daugherty S.C."/>
            <person name="Davidsen T.M."/>
            <person name="DeBoy R.T."/>
            <person name="Detter J.C."/>
            <person name="Dodson R.J."/>
            <person name="Durkin A.S."/>
            <person name="Ganapathy A."/>
            <person name="Gwinn-Giglio M."/>
            <person name="Han C.S."/>
            <person name="Khouri H."/>
            <person name="Kiss H."/>
            <person name="Kothari S.P."/>
            <person name="Madupu R."/>
            <person name="Nelson K.E."/>
            <person name="Nelson W.C."/>
            <person name="Paulsen I."/>
            <person name="Penn K."/>
            <person name="Ren Q."/>
            <person name="Rosovitz M.J."/>
            <person name="Selengut J.D."/>
            <person name="Shrivastava S."/>
            <person name="Sullivan S.A."/>
            <person name="Tapia R."/>
            <person name="Thompson L.S."/>
            <person name="Watkins K.L."/>
            <person name="Yang Q."/>
            <person name="Yu C."/>
            <person name="Zafar N."/>
            <person name="Zhou L."/>
            <person name="Kuske C.R."/>
        </authorList>
    </citation>
    <scope>NUCLEOTIDE SEQUENCE [LARGE SCALE GENOMIC DNA]</scope>
    <source>
        <strain evidence="10 11">Ellin345</strain>
    </source>
</reference>
<keyword evidence="7" id="KW-0411">Iron-sulfur</keyword>
<dbReference type="PANTHER" id="PTHR43409">
    <property type="entry name" value="ANAEROBIC MAGNESIUM-PROTOPORPHYRIN IX MONOMETHYL ESTER CYCLASE-RELATED"/>
    <property type="match status" value="1"/>
</dbReference>
<sequence>MADVLLTHSYHLSYDPKQVRKMQPYPPLGTLYAAAILRQRGISVAVFDTMLKEPSSLFVEALKEHQPAVVVIYEDDFNFLTKMCLTRMRQVAFEMIEASRAYGARVVVHGSDATDQAPLYLQAGAEFVLQGESEIRLGDLVASMLLGRTPTEVPGLAWHDTSGAVMHHASPVEQANWMQLSTPARDLIDLKPYREAWCEAHGFWSLNIVASRGCPYRCNWCAKPISGDRFHLRPARLVAQELCELRTRFGADHAWFGDDVFALDHRWAAELADEVERIGVRVPFKVQSRADLMTVSTVDALRRAGCAEVWMGVESGSQKVLDAMEKGLKVEAVSRARKMLGEAGIQACYFLQLGYPGELWDEIQQTIALVRRTRPDDIGVSVSYPLPNTRFYEQVRDQLGAKRNWRDSDDLCVTFTAAYKNEFYLALRDALHAEVDSWSAKPNPTKSVAELWQRVYELEPNSRNVRPTELPDASIGKGRYAPLISADDLRIAREV</sequence>
<dbReference type="Pfam" id="PF04055">
    <property type="entry name" value="Radical_SAM"/>
    <property type="match status" value="1"/>
</dbReference>
<dbReference type="RefSeq" id="WP_011521680.1">
    <property type="nucleotide sequence ID" value="NC_008009.1"/>
</dbReference>
<dbReference type="AlphaFoldDB" id="Q1ITC2"/>
<dbReference type="STRING" id="204669.Acid345_0875"/>
<evidence type="ECO:0000256" key="1">
    <source>
        <dbReference type="ARBA" id="ARBA00001966"/>
    </source>
</evidence>
<dbReference type="GO" id="GO:0031419">
    <property type="term" value="F:cobalamin binding"/>
    <property type="evidence" value="ECO:0007669"/>
    <property type="project" value="InterPro"/>
</dbReference>
<proteinExistence type="predicted"/>
<dbReference type="PROSITE" id="PS51332">
    <property type="entry name" value="B12_BINDING"/>
    <property type="match status" value="1"/>
</dbReference>